<dbReference type="GO" id="GO:0005546">
    <property type="term" value="F:phosphatidylinositol-4,5-bisphosphate binding"/>
    <property type="evidence" value="ECO:0007669"/>
    <property type="project" value="TreeGrafter"/>
</dbReference>
<keyword evidence="3" id="KW-0677">Repeat</keyword>
<dbReference type="PANTHER" id="PTHR11977">
    <property type="entry name" value="VILLIN"/>
    <property type="match status" value="1"/>
</dbReference>
<dbReference type="SMART" id="SM00153">
    <property type="entry name" value="VHP"/>
    <property type="match status" value="1"/>
</dbReference>
<dbReference type="FunFam" id="3.40.20.10:FF:000001">
    <property type="entry name" value="Gelsolin"/>
    <property type="match status" value="1"/>
</dbReference>
<dbReference type="PRINTS" id="PR00597">
    <property type="entry name" value="GELSOLIN"/>
</dbReference>
<dbReference type="CDD" id="cd11290">
    <property type="entry name" value="gelsolin_S1_like"/>
    <property type="match status" value="1"/>
</dbReference>
<dbReference type="GO" id="GO:0008154">
    <property type="term" value="P:actin polymerization or depolymerization"/>
    <property type="evidence" value="ECO:0007669"/>
    <property type="project" value="TreeGrafter"/>
</dbReference>
<evidence type="ECO:0000256" key="1">
    <source>
        <dbReference type="ARBA" id="ARBA00008418"/>
    </source>
</evidence>
<protein>
    <submittedName>
        <fullName evidence="5">Uncharacterized protein</fullName>
    </submittedName>
</protein>
<dbReference type="CDD" id="cd11291">
    <property type="entry name" value="gelsolin_S6_like"/>
    <property type="match status" value="1"/>
</dbReference>
<dbReference type="InterPro" id="IPR007122">
    <property type="entry name" value="Villin/Gelsolin"/>
</dbReference>
<dbReference type="Pfam" id="PF00626">
    <property type="entry name" value="Gelsolin"/>
    <property type="match status" value="6"/>
</dbReference>
<name>A0A7R8ZJS2_9CRUS</name>
<evidence type="ECO:0000256" key="4">
    <source>
        <dbReference type="ARBA" id="ARBA00023203"/>
    </source>
</evidence>
<gene>
    <name evidence="5" type="ORF">CTOB1V02_LOCUS5034</name>
</gene>
<dbReference type="PROSITE" id="PS51089">
    <property type="entry name" value="HP"/>
    <property type="match status" value="1"/>
</dbReference>
<dbReference type="OrthoDB" id="6375767at2759"/>
<accession>A0A7R8ZJS2</accession>
<dbReference type="CDD" id="cd11293">
    <property type="entry name" value="gelsolin_S4_like"/>
    <property type="match status" value="1"/>
</dbReference>
<dbReference type="InterPro" id="IPR036886">
    <property type="entry name" value="Villin_headpiece_dom_sf"/>
</dbReference>
<dbReference type="GO" id="GO:0051014">
    <property type="term" value="P:actin filament severing"/>
    <property type="evidence" value="ECO:0007669"/>
    <property type="project" value="TreeGrafter"/>
</dbReference>
<sequence>MTTGGKPIDPAFRSVKPNQIAFYIWRIEKLTVVPLPKEQWGNFYRGDSYIVFCATEPGQGGGIHMTPREVRGRSLEIHIHFWLGSETSQDEAGIAAYKTVELDDYLGGSPVQHREVESAESKRFMAYFRSGIRYLDGGITEGFRHVTDEHNPSMYQVKGKRIPVIRQVPVSWESVNDGDVYVLDMKKVIFVWNGKNANKHEKLQGALAAQKLKGEHGGSIIVFVEDGKEDHLGGLSKELFDKCLPINRKHVLTQEQAPSDERAEKRVAEEIKLYRCSDESGTLRVIEVKTGPLFQADLVSEDSFIVDNASNGIFVWIGKRATAKERTEAMRNAIGFIKKKGYAPSTPVTRVIDGGEPLEFRSLFKRWHVRDEVVGVGRTYQRGRGIAKVVQTNFDAANLHANPHLAAETRMVDDGSGHKEIWRIEDFDIKEVDSKDHGRFYAGDCYIVLYCYTVGNRDNFILYYWIGAKSSVDEQGTAAMWTIQMDEKLGGKATQIRICQGKETPHFMAMFDGKMVIYAGGVESSFDRSSGREGFKRDGDTYLLHVRGTSPRNTKATEVVCRASSLNSNDVFILHTPSALFIWNGKGSTGDEREMARQLAHEEKLEPTTVMEGQEKSDFWTAIGGKEPYHNDPRLAEDETERPVRLFQCSNASGPFRVEEIVNFEQSDLVEDDVMLLDIGDEIYIWIGEGSNSEERREAKRVAVEYLKTDPSKRDLDTPIIIVKQGLEPPCFTGFFGHWDTDWKESKFEDVAAKIEEANAAMETLTITANGGPTKSLTIYPLEKLLVLDPNELPMDVDPANKEKHLSAEEFQQVFHMSKDDFSALPQWKQTQQKKKVGLF</sequence>
<evidence type="ECO:0000256" key="2">
    <source>
        <dbReference type="ARBA" id="ARBA00022467"/>
    </source>
</evidence>
<evidence type="ECO:0000313" key="5">
    <source>
        <dbReference type="EMBL" id="CAD7227125.1"/>
    </source>
</evidence>
<dbReference type="FunFam" id="3.40.20.10:FF:000005">
    <property type="entry name" value="Gelsolin"/>
    <property type="match status" value="1"/>
</dbReference>
<dbReference type="SUPFAM" id="SSF55753">
    <property type="entry name" value="Actin depolymerizing proteins"/>
    <property type="match status" value="6"/>
</dbReference>
<evidence type="ECO:0000256" key="3">
    <source>
        <dbReference type="ARBA" id="ARBA00022737"/>
    </source>
</evidence>
<dbReference type="GO" id="GO:0015629">
    <property type="term" value="C:actin cytoskeleton"/>
    <property type="evidence" value="ECO:0007669"/>
    <property type="project" value="TreeGrafter"/>
</dbReference>
<dbReference type="CDD" id="cd11288">
    <property type="entry name" value="gelsolin_S5_like"/>
    <property type="match status" value="1"/>
</dbReference>
<dbReference type="Gene3D" id="1.10.950.10">
    <property type="entry name" value="Villin headpiece domain"/>
    <property type="match status" value="1"/>
</dbReference>
<dbReference type="InterPro" id="IPR007123">
    <property type="entry name" value="Gelsolin-like_dom"/>
</dbReference>
<reference evidence="5" key="1">
    <citation type="submission" date="2020-11" db="EMBL/GenBank/DDBJ databases">
        <authorList>
            <person name="Tran Van P."/>
        </authorList>
    </citation>
    <scope>NUCLEOTIDE SEQUENCE</scope>
</reference>
<organism evidence="5">
    <name type="scientific">Cyprideis torosa</name>
    <dbReference type="NCBI Taxonomy" id="163714"/>
    <lineage>
        <taxon>Eukaryota</taxon>
        <taxon>Metazoa</taxon>
        <taxon>Ecdysozoa</taxon>
        <taxon>Arthropoda</taxon>
        <taxon>Crustacea</taxon>
        <taxon>Oligostraca</taxon>
        <taxon>Ostracoda</taxon>
        <taxon>Podocopa</taxon>
        <taxon>Podocopida</taxon>
        <taxon>Cytherocopina</taxon>
        <taxon>Cytheroidea</taxon>
        <taxon>Cytherideidae</taxon>
        <taxon>Cyprideis</taxon>
    </lineage>
</organism>
<dbReference type="GO" id="GO:0005737">
    <property type="term" value="C:cytoplasm"/>
    <property type="evidence" value="ECO:0007669"/>
    <property type="project" value="TreeGrafter"/>
</dbReference>
<dbReference type="InterPro" id="IPR003128">
    <property type="entry name" value="Villin_headpiece"/>
</dbReference>
<dbReference type="PANTHER" id="PTHR11977:SF57">
    <property type="entry name" value="VILLIN-LIKE PROTEIN QUAIL"/>
    <property type="match status" value="1"/>
</dbReference>
<dbReference type="EMBL" id="OB661041">
    <property type="protein sequence ID" value="CAD7227125.1"/>
    <property type="molecule type" value="Genomic_DNA"/>
</dbReference>
<dbReference type="AlphaFoldDB" id="A0A7R8ZJS2"/>
<dbReference type="Pfam" id="PF02209">
    <property type="entry name" value="VHP"/>
    <property type="match status" value="1"/>
</dbReference>
<dbReference type="CDD" id="cd11292">
    <property type="entry name" value="gelsolin_S3_like"/>
    <property type="match status" value="1"/>
</dbReference>
<dbReference type="GO" id="GO:0051016">
    <property type="term" value="P:barbed-end actin filament capping"/>
    <property type="evidence" value="ECO:0007669"/>
    <property type="project" value="TreeGrafter"/>
</dbReference>
<keyword evidence="4" id="KW-0009">Actin-binding</keyword>
<keyword evidence="2" id="KW-0117">Actin capping</keyword>
<dbReference type="SMART" id="SM00262">
    <property type="entry name" value="GEL"/>
    <property type="match status" value="6"/>
</dbReference>
<proteinExistence type="inferred from homology"/>
<dbReference type="Gene3D" id="3.40.20.10">
    <property type="entry name" value="Severin"/>
    <property type="match status" value="6"/>
</dbReference>
<dbReference type="GO" id="GO:0051015">
    <property type="term" value="F:actin filament binding"/>
    <property type="evidence" value="ECO:0007669"/>
    <property type="project" value="InterPro"/>
</dbReference>
<comment type="similarity">
    <text evidence="1">Belongs to the villin/gelsolin family.</text>
</comment>
<dbReference type="InterPro" id="IPR029006">
    <property type="entry name" value="ADF-H/Gelsolin-like_dom_sf"/>
</dbReference>
<dbReference type="SUPFAM" id="SSF47050">
    <property type="entry name" value="VHP, Villin headpiece domain"/>
    <property type="match status" value="1"/>
</dbReference>